<evidence type="ECO:0000256" key="4">
    <source>
        <dbReference type="ARBA" id="ARBA00012564"/>
    </source>
</evidence>
<evidence type="ECO:0000313" key="15">
    <source>
        <dbReference type="EMBL" id="GFE42048.1"/>
    </source>
</evidence>
<dbReference type="PANTHER" id="PTHR11533:SF174">
    <property type="entry name" value="PUROMYCIN-SENSITIVE AMINOPEPTIDASE-RELATED"/>
    <property type="match status" value="1"/>
</dbReference>
<dbReference type="SUPFAM" id="SSF55486">
    <property type="entry name" value="Metalloproteases ('zincins'), catalytic domain"/>
    <property type="match status" value="1"/>
</dbReference>
<dbReference type="InterPro" id="IPR001930">
    <property type="entry name" value="Peptidase_M1"/>
</dbReference>
<evidence type="ECO:0000256" key="10">
    <source>
        <dbReference type="ARBA" id="ARBA00022833"/>
    </source>
</evidence>
<comment type="cofactor">
    <cofactor evidence="2">
        <name>Zn(2+)</name>
        <dbReference type="ChEBI" id="CHEBI:29105"/>
    </cofactor>
</comment>
<reference evidence="15 16" key="1">
    <citation type="submission" date="2019-12" db="EMBL/GenBank/DDBJ databases">
        <title>Whole genome shotgun sequence of Streptomyces tubercidicus NBRC 13090.</title>
        <authorList>
            <person name="Ichikawa N."/>
            <person name="Kimura A."/>
            <person name="Kitahashi Y."/>
            <person name="Komaki H."/>
            <person name="Tamura T."/>
        </authorList>
    </citation>
    <scope>NUCLEOTIDE SEQUENCE [LARGE SCALE GENOMIC DNA]</scope>
    <source>
        <strain evidence="15 16">NBRC 13090</strain>
    </source>
</reference>
<dbReference type="Pfam" id="PF01433">
    <property type="entry name" value="Peptidase_M1"/>
    <property type="match status" value="1"/>
</dbReference>
<keyword evidence="6" id="KW-0031">Aminopeptidase</keyword>
<keyword evidence="10" id="KW-0862">Zinc</keyword>
<sequence>MYEQPAPTSSYLVTVSLGKYTAVPLTTPAPADRPHPPVPQTAYLPARLLPLFTVDFARQTQMMQFFQEGFGAYPFGEYAVVVGDEELDVPVEAQGVATFGSNHLDGARTSERLVAHELAHQWFGNSVSVADWQHIWLNEGFAKYPEWLWSERGGGITAAAHSAVAHQWLAALPQDLLLTDPGKKLMFDDRL</sequence>
<comment type="caution">
    <text evidence="15">The sequence shown here is derived from an EMBL/GenBank/DDBJ whole genome shotgun (WGS) entry which is preliminary data.</text>
</comment>
<gene>
    <name evidence="15" type="ORF">Stube_67210</name>
</gene>
<evidence type="ECO:0000256" key="8">
    <source>
        <dbReference type="ARBA" id="ARBA00022723"/>
    </source>
</evidence>
<dbReference type="GO" id="GO:0008270">
    <property type="term" value="F:zinc ion binding"/>
    <property type="evidence" value="ECO:0007669"/>
    <property type="project" value="InterPro"/>
</dbReference>
<keyword evidence="9" id="KW-0378">Hydrolase</keyword>
<evidence type="ECO:0000256" key="12">
    <source>
        <dbReference type="ARBA" id="ARBA00029811"/>
    </source>
</evidence>
<name>A0A640V0N7_9ACTN</name>
<comment type="similarity">
    <text evidence="3">Belongs to the peptidase M1 family.</text>
</comment>
<keyword evidence="8" id="KW-0479">Metal-binding</keyword>
<proteinExistence type="inferred from homology"/>
<dbReference type="GO" id="GO:0005737">
    <property type="term" value="C:cytoplasm"/>
    <property type="evidence" value="ECO:0007669"/>
    <property type="project" value="TreeGrafter"/>
</dbReference>
<dbReference type="AlphaFoldDB" id="A0A640V0N7"/>
<feature type="domain" description="Peptidase M1 membrane alanine aminopeptidase" evidence="14">
    <location>
        <begin position="58"/>
        <end position="167"/>
    </location>
</feature>
<evidence type="ECO:0000259" key="14">
    <source>
        <dbReference type="Pfam" id="PF01433"/>
    </source>
</evidence>
<dbReference type="PRINTS" id="PR00756">
    <property type="entry name" value="ALADIPTASE"/>
</dbReference>
<evidence type="ECO:0000256" key="13">
    <source>
        <dbReference type="ARBA" id="ARBA00031533"/>
    </source>
</evidence>
<organism evidence="15 16">
    <name type="scientific">Streptomyces tubercidicus</name>
    <dbReference type="NCBI Taxonomy" id="47759"/>
    <lineage>
        <taxon>Bacteria</taxon>
        <taxon>Bacillati</taxon>
        <taxon>Actinomycetota</taxon>
        <taxon>Actinomycetes</taxon>
        <taxon>Kitasatosporales</taxon>
        <taxon>Streptomycetaceae</taxon>
        <taxon>Streptomyces</taxon>
    </lineage>
</organism>
<keyword evidence="11" id="KW-0482">Metalloprotease</keyword>
<dbReference type="Proteomes" id="UP000431826">
    <property type="component" value="Unassembled WGS sequence"/>
</dbReference>
<comment type="catalytic activity">
    <reaction evidence="1">
        <text>Release of an N-terminal amino acid, Xaa-|-Yaa- from a peptide, amide or arylamide. Xaa is preferably Ala, but may be most amino acids including Pro (slow action). When a terminal hydrophobic residue is followed by a prolyl residue, the two may be released as an intact Xaa-Pro dipeptide.</text>
        <dbReference type="EC" id="3.4.11.2"/>
    </reaction>
</comment>
<dbReference type="GO" id="GO:0006508">
    <property type="term" value="P:proteolysis"/>
    <property type="evidence" value="ECO:0007669"/>
    <property type="project" value="UniProtKB-KW"/>
</dbReference>
<dbReference type="InterPro" id="IPR027268">
    <property type="entry name" value="Peptidase_M4/M1_CTD_sf"/>
</dbReference>
<dbReference type="EC" id="3.4.11.2" evidence="4"/>
<dbReference type="GO" id="GO:0016020">
    <property type="term" value="C:membrane"/>
    <property type="evidence" value="ECO:0007669"/>
    <property type="project" value="TreeGrafter"/>
</dbReference>
<keyword evidence="16" id="KW-1185">Reference proteome</keyword>
<dbReference type="GO" id="GO:0016285">
    <property type="term" value="F:alanyl aminopeptidase activity"/>
    <property type="evidence" value="ECO:0007669"/>
    <property type="project" value="UniProtKB-EC"/>
</dbReference>
<dbReference type="PANTHER" id="PTHR11533">
    <property type="entry name" value="PROTEASE M1 ZINC METALLOPROTEASE"/>
    <property type="match status" value="1"/>
</dbReference>
<evidence type="ECO:0000256" key="9">
    <source>
        <dbReference type="ARBA" id="ARBA00022801"/>
    </source>
</evidence>
<dbReference type="EMBL" id="BLIR01000003">
    <property type="protein sequence ID" value="GFE42048.1"/>
    <property type="molecule type" value="Genomic_DNA"/>
</dbReference>
<evidence type="ECO:0000256" key="2">
    <source>
        <dbReference type="ARBA" id="ARBA00001947"/>
    </source>
</evidence>
<evidence type="ECO:0000256" key="3">
    <source>
        <dbReference type="ARBA" id="ARBA00010136"/>
    </source>
</evidence>
<evidence type="ECO:0000256" key="11">
    <source>
        <dbReference type="ARBA" id="ARBA00023049"/>
    </source>
</evidence>
<keyword evidence="7" id="KW-0645">Protease</keyword>
<evidence type="ECO:0000256" key="7">
    <source>
        <dbReference type="ARBA" id="ARBA00022670"/>
    </source>
</evidence>
<evidence type="ECO:0000256" key="1">
    <source>
        <dbReference type="ARBA" id="ARBA00000098"/>
    </source>
</evidence>
<evidence type="ECO:0000313" key="16">
    <source>
        <dbReference type="Proteomes" id="UP000431826"/>
    </source>
</evidence>
<dbReference type="InterPro" id="IPR050344">
    <property type="entry name" value="Peptidase_M1_aminopeptidases"/>
</dbReference>
<protein>
    <recommendedName>
        <fullName evidence="5">Aminopeptidase N</fullName>
        <ecNumber evidence="4">3.4.11.2</ecNumber>
    </recommendedName>
    <alternativeName>
        <fullName evidence="12">Alanine aminopeptidase</fullName>
    </alternativeName>
    <alternativeName>
        <fullName evidence="13">Lysyl aminopeptidase</fullName>
    </alternativeName>
</protein>
<dbReference type="GO" id="GO:0042277">
    <property type="term" value="F:peptide binding"/>
    <property type="evidence" value="ECO:0007669"/>
    <property type="project" value="TreeGrafter"/>
</dbReference>
<dbReference type="Gene3D" id="1.10.390.10">
    <property type="entry name" value="Neutral Protease Domain 2"/>
    <property type="match status" value="1"/>
</dbReference>
<dbReference type="GO" id="GO:0070006">
    <property type="term" value="F:metalloaminopeptidase activity"/>
    <property type="evidence" value="ECO:0007669"/>
    <property type="project" value="TreeGrafter"/>
</dbReference>
<dbReference type="GO" id="GO:0005615">
    <property type="term" value="C:extracellular space"/>
    <property type="evidence" value="ECO:0007669"/>
    <property type="project" value="TreeGrafter"/>
</dbReference>
<evidence type="ECO:0000256" key="6">
    <source>
        <dbReference type="ARBA" id="ARBA00022438"/>
    </source>
</evidence>
<dbReference type="GO" id="GO:0043171">
    <property type="term" value="P:peptide catabolic process"/>
    <property type="evidence" value="ECO:0007669"/>
    <property type="project" value="TreeGrafter"/>
</dbReference>
<accession>A0A640V0N7</accession>
<evidence type="ECO:0000256" key="5">
    <source>
        <dbReference type="ARBA" id="ARBA00015611"/>
    </source>
</evidence>
<dbReference type="InterPro" id="IPR014782">
    <property type="entry name" value="Peptidase_M1_dom"/>
</dbReference>